<organism evidence="5 6">
    <name type="scientific">Candidatus Eisenbergiella merdavium</name>
    <dbReference type="NCBI Taxonomy" id="2838551"/>
    <lineage>
        <taxon>Bacteria</taxon>
        <taxon>Bacillati</taxon>
        <taxon>Bacillota</taxon>
        <taxon>Clostridia</taxon>
        <taxon>Lachnospirales</taxon>
        <taxon>Lachnospiraceae</taxon>
        <taxon>Eisenbergiella</taxon>
    </lineage>
</organism>
<proteinExistence type="predicted"/>
<reference evidence="5" key="1">
    <citation type="journal article" date="2021" name="PeerJ">
        <title>Extensive microbial diversity within the chicken gut microbiome revealed by metagenomics and culture.</title>
        <authorList>
            <person name="Gilroy R."/>
            <person name="Ravi A."/>
            <person name="Getino M."/>
            <person name="Pursley I."/>
            <person name="Horton D.L."/>
            <person name="Alikhan N.F."/>
            <person name="Baker D."/>
            <person name="Gharbi K."/>
            <person name="Hall N."/>
            <person name="Watson M."/>
            <person name="Adriaenssens E.M."/>
            <person name="Foster-Nyarko E."/>
            <person name="Jarju S."/>
            <person name="Secka A."/>
            <person name="Antonio M."/>
            <person name="Oren A."/>
            <person name="Chaudhuri R.R."/>
            <person name="La Ragione R."/>
            <person name="Hildebrand F."/>
            <person name="Pallen M.J."/>
        </authorList>
    </citation>
    <scope>NUCLEOTIDE SEQUENCE</scope>
    <source>
        <strain evidence="5">USAMLcec2-132</strain>
    </source>
</reference>
<dbReference type="PANTHER" id="PTHR43280:SF2">
    <property type="entry name" value="HTH-TYPE TRANSCRIPTIONAL REGULATOR EXSA"/>
    <property type="match status" value="1"/>
</dbReference>
<dbReference type="Pfam" id="PF12833">
    <property type="entry name" value="HTH_18"/>
    <property type="match status" value="1"/>
</dbReference>
<dbReference type="CDD" id="cd02208">
    <property type="entry name" value="cupin_RmlC-like"/>
    <property type="match status" value="1"/>
</dbReference>
<evidence type="ECO:0000313" key="6">
    <source>
        <dbReference type="Proteomes" id="UP000823891"/>
    </source>
</evidence>
<dbReference type="SUPFAM" id="SSF46689">
    <property type="entry name" value="Homeodomain-like"/>
    <property type="match status" value="2"/>
</dbReference>
<comment type="caution">
    <text evidence="5">The sequence shown here is derived from an EMBL/GenBank/DDBJ whole genome shotgun (WGS) entry which is preliminary data.</text>
</comment>
<dbReference type="Gene3D" id="1.10.10.60">
    <property type="entry name" value="Homeodomain-like"/>
    <property type="match status" value="2"/>
</dbReference>
<accession>A0A9D2SSR4</accession>
<evidence type="ECO:0000256" key="3">
    <source>
        <dbReference type="ARBA" id="ARBA00023163"/>
    </source>
</evidence>
<keyword evidence="1" id="KW-0805">Transcription regulation</keyword>
<dbReference type="AlphaFoldDB" id="A0A9D2SSR4"/>
<gene>
    <name evidence="5" type="ORF">H9761_17845</name>
</gene>
<dbReference type="GO" id="GO:0003700">
    <property type="term" value="F:DNA-binding transcription factor activity"/>
    <property type="evidence" value="ECO:0007669"/>
    <property type="project" value="InterPro"/>
</dbReference>
<dbReference type="Proteomes" id="UP000823891">
    <property type="component" value="Unassembled WGS sequence"/>
</dbReference>
<evidence type="ECO:0000259" key="4">
    <source>
        <dbReference type="PROSITE" id="PS01124"/>
    </source>
</evidence>
<sequence length="302" mass="34637">MKSVHEIRFHAGSKEELLPDYSGEFPYIASRAELHKYIEHAVPWHWHKAVELFYMESGTLEYHTPKGKAVFPAGSGGMVNANVLHMTRATAPGETIQLLHIFDASLIAGGQGSRIERKYVAPVVTASQADIIPLFPENRAHERILKRLAESFRLSDSGFGYELKLREALSEIWLMLFEEFCLMDEKGEKQNRGNDKIKQMMIYIHEHFSEKISVSELAASAYLSERECFRVFRDCLHMTPNEYIKSYRLQAACRMLAESREPLTAVSHACGLGSSSYFGKVFREYAQVTPLEYRKMWQDSDR</sequence>
<name>A0A9D2SSR4_9FIRM</name>
<dbReference type="SMART" id="SM00342">
    <property type="entry name" value="HTH_ARAC"/>
    <property type="match status" value="1"/>
</dbReference>
<dbReference type="PANTHER" id="PTHR43280">
    <property type="entry name" value="ARAC-FAMILY TRANSCRIPTIONAL REGULATOR"/>
    <property type="match status" value="1"/>
</dbReference>
<dbReference type="PROSITE" id="PS01124">
    <property type="entry name" value="HTH_ARAC_FAMILY_2"/>
    <property type="match status" value="1"/>
</dbReference>
<dbReference type="PROSITE" id="PS00041">
    <property type="entry name" value="HTH_ARAC_FAMILY_1"/>
    <property type="match status" value="1"/>
</dbReference>
<dbReference type="SUPFAM" id="SSF51182">
    <property type="entry name" value="RmlC-like cupins"/>
    <property type="match status" value="1"/>
</dbReference>
<dbReference type="InterPro" id="IPR018060">
    <property type="entry name" value="HTH_AraC"/>
</dbReference>
<evidence type="ECO:0000313" key="5">
    <source>
        <dbReference type="EMBL" id="HJC25531.1"/>
    </source>
</evidence>
<dbReference type="InterPro" id="IPR009057">
    <property type="entry name" value="Homeodomain-like_sf"/>
</dbReference>
<keyword evidence="3" id="KW-0804">Transcription</keyword>
<protein>
    <submittedName>
        <fullName evidence="5">Helix-turn-helix domain-containing protein</fullName>
    </submittedName>
</protein>
<feature type="domain" description="HTH araC/xylS-type" evidence="4">
    <location>
        <begin position="198"/>
        <end position="296"/>
    </location>
</feature>
<dbReference type="InterPro" id="IPR014710">
    <property type="entry name" value="RmlC-like_jellyroll"/>
</dbReference>
<dbReference type="Gene3D" id="2.60.120.10">
    <property type="entry name" value="Jelly Rolls"/>
    <property type="match status" value="1"/>
</dbReference>
<keyword evidence="2" id="KW-0238">DNA-binding</keyword>
<evidence type="ECO:0000256" key="1">
    <source>
        <dbReference type="ARBA" id="ARBA00023015"/>
    </source>
</evidence>
<dbReference type="InterPro" id="IPR011051">
    <property type="entry name" value="RmlC_Cupin_sf"/>
</dbReference>
<dbReference type="GO" id="GO:0043565">
    <property type="term" value="F:sequence-specific DNA binding"/>
    <property type="evidence" value="ECO:0007669"/>
    <property type="project" value="InterPro"/>
</dbReference>
<dbReference type="EMBL" id="DWWS01000066">
    <property type="protein sequence ID" value="HJC25531.1"/>
    <property type="molecule type" value="Genomic_DNA"/>
</dbReference>
<reference evidence="5" key="2">
    <citation type="submission" date="2021-04" db="EMBL/GenBank/DDBJ databases">
        <authorList>
            <person name="Gilroy R."/>
        </authorList>
    </citation>
    <scope>NUCLEOTIDE SEQUENCE</scope>
    <source>
        <strain evidence="5">USAMLcec2-132</strain>
    </source>
</reference>
<evidence type="ECO:0000256" key="2">
    <source>
        <dbReference type="ARBA" id="ARBA00023125"/>
    </source>
</evidence>
<dbReference type="InterPro" id="IPR018062">
    <property type="entry name" value="HTH_AraC-typ_CS"/>
</dbReference>